<dbReference type="OrthoDB" id="10248897at2759"/>
<dbReference type="GO" id="GO:0005737">
    <property type="term" value="C:cytoplasm"/>
    <property type="evidence" value="ECO:0007669"/>
    <property type="project" value="UniProtKB-SubCell"/>
</dbReference>
<dbReference type="InterPro" id="IPR023139">
    <property type="entry name" value="PBDC1-like_dom_sf"/>
</dbReference>
<evidence type="ECO:0000313" key="7">
    <source>
        <dbReference type="Proteomes" id="UP000094565"/>
    </source>
</evidence>
<evidence type="ECO:0000259" key="5">
    <source>
        <dbReference type="Pfam" id="PF04669"/>
    </source>
</evidence>
<keyword evidence="2" id="KW-0963">Cytoplasm</keyword>
<feature type="domain" description="Polysaccharide biosynthesis" evidence="5">
    <location>
        <begin position="17"/>
        <end position="145"/>
    </location>
</feature>
<dbReference type="Proteomes" id="UP000094565">
    <property type="component" value="Chromosome 4"/>
</dbReference>
<proteinExistence type="inferred from homology"/>
<comment type="similarity">
    <text evidence="3">Belongs to the PBDC1 family.</text>
</comment>
<protein>
    <recommendedName>
        <fullName evidence="4">Protein PBDC1 homolog</fullName>
    </recommendedName>
</protein>
<dbReference type="FunFam" id="1.10.3560.10:FF:000001">
    <property type="entry name" value="Protein PBDC1 homolog"/>
    <property type="match status" value="1"/>
</dbReference>
<evidence type="ECO:0000256" key="3">
    <source>
        <dbReference type="ARBA" id="ARBA00061201"/>
    </source>
</evidence>
<evidence type="ECO:0000313" key="6">
    <source>
        <dbReference type="EMBL" id="ANZ77916.1"/>
    </source>
</evidence>
<organism evidence="6 7">
    <name type="scientific">Komagataella pastoris</name>
    <name type="common">Yeast</name>
    <name type="synonym">Pichia pastoris</name>
    <dbReference type="NCBI Taxonomy" id="4922"/>
    <lineage>
        <taxon>Eukaryota</taxon>
        <taxon>Fungi</taxon>
        <taxon>Dikarya</taxon>
        <taxon>Ascomycota</taxon>
        <taxon>Saccharomycotina</taxon>
        <taxon>Pichiomycetes</taxon>
        <taxon>Pichiales</taxon>
        <taxon>Pichiaceae</taxon>
        <taxon>Komagataella</taxon>
    </lineage>
</organism>
<gene>
    <name evidence="6" type="primary">YPL225W</name>
    <name evidence="6" type="ORF">ATY40_BA7505239</name>
</gene>
<evidence type="ECO:0000256" key="1">
    <source>
        <dbReference type="ARBA" id="ARBA00004496"/>
    </source>
</evidence>
<reference evidence="6 7" key="1">
    <citation type="submission" date="2016-02" db="EMBL/GenBank/DDBJ databases">
        <title>Comparative genomic and transcriptomic foundation for Pichia pastoris.</title>
        <authorList>
            <person name="Love K.R."/>
            <person name="Shah K.A."/>
            <person name="Whittaker C.A."/>
            <person name="Wu J."/>
            <person name="Bartlett M.C."/>
            <person name="Ma D."/>
            <person name="Leeson R.L."/>
            <person name="Priest M."/>
            <person name="Young S.K."/>
            <person name="Love J.C."/>
        </authorList>
    </citation>
    <scope>NUCLEOTIDE SEQUENCE [LARGE SCALE GENOMIC DNA]</scope>
    <source>
        <strain evidence="6 7">ATCC 28485</strain>
    </source>
</reference>
<dbReference type="InterPro" id="IPR021148">
    <property type="entry name" value="Polysacc_synth_dom"/>
</dbReference>
<dbReference type="Pfam" id="PF04669">
    <property type="entry name" value="PBDC1"/>
    <property type="match status" value="1"/>
</dbReference>
<evidence type="ECO:0000256" key="2">
    <source>
        <dbReference type="ARBA" id="ARBA00022490"/>
    </source>
</evidence>
<dbReference type="Gene3D" id="1.10.3560.10">
    <property type="entry name" value="yst0336 like domain"/>
    <property type="match status" value="1"/>
</dbReference>
<dbReference type="InterPro" id="IPR008476">
    <property type="entry name" value="PBDC1_metazoa/fungi"/>
</dbReference>
<evidence type="ECO:0000256" key="4">
    <source>
        <dbReference type="ARBA" id="ARBA00069779"/>
    </source>
</evidence>
<comment type="subcellular location">
    <subcellularLocation>
        <location evidence="1">Cytoplasm</location>
    </subcellularLocation>
</comment>
<dbReference type="EMBL" id="CP014587">
    <property type="protein sequence ID" value="ANZ77916.1"/>
    <property type="molecule type" value="Genomic_DNA"/>
</dbReference>
<accession>A0A1B2JIR5</accession>
<name>A0A1B2JIR5_PICPA</name>
<sequence>MSLSTFNAEEAENLDDIEKQFAVKAVTQAETYWNLLTKIPGTKLKLTPYDDEIFEALLKEFPEFENPDYASKINEDEMKSLAGKDRWRKFMKPLEEKIDDFNFGTLLRTDSSKEYDQEGTIFVVRLQFYAIEIARNKYGLNDWISAK</sequence>
<dbReference type="PANTHER" id="PTHR13410:SF9">
    <property type="entry name" value="PROTEIN PBDC1"/>
    <property type="match status" value="1"/>
</dbReference>
<keyword evidence="7" id="KW-1185">Reference proteome</keyword>
<dbReference type="AlphaFoldDB" id="A0A1B2JIR5"/>
<dbReference type="PANTHER" id="PTHR13410">
    <property type="entry name" value="PROTEIN PBDC1"/>
    <property type="match status" value="1"/>
</dbReference>